<evidence type="ECO:0000256" key="1">
    <source>
        <dbReference type="ARBA" id="ARBA00010751"/>
    </source>
</evidence>
<protein>
    <recommendedName>
        <fullName evidence="2">UPF0145 protein H9641_06680</fullName>
    </recommendedName>
</protein>
<dbReference type="PANTHER" id="PTHR34068:SF2">
    <property type="entry name" value="UPF0145 PROTEIN SCO3412"/>
    <property type="match status" value="1"/>
</dbReference>
<comment type="similarity">
    <text evidence="1 2">Belongs to the UPF0145 family.</text>
</comment>
<sequence length="100" mass="10431">MNDVPGRTVQQVVGEVTGLTVRSRNVGAQIGAGLKSIVGGELKGLTKQLQQSRDEAVARMVEEASAQGANAILAMRYDSDEVGNGYQEIVAYGTAVVLAP</sequence>
<organism evidence="3 4">
    <name type="scientific">Oerskovia merdavium</name>
    <dbReference type="NCBI Taxonomy" id="2762227"/>
    <lineage>
        <taxon>Bacteria</taxon>
        <taxon>Bacillati</taxon>
        <taxon>Actinomycetota</taxon>
        <taxon>Actinomycetes</taxon>
        <taxon>Micrococcales</taxon>
        <taxon>Cellulomonadaceae</taxon>
        <taxon>Oerskovia</taxon>
    </lineage>
</organism>
<evidence type="ECO:0000313" key="4">
    <source>
        <dbReference type="Proteomes" id="UP000655570"/>
    </source>
</evidence>
<dbReference type="Proteomes" id="UP000655570">
    <property type="component" value="Unassembled WGS sequence"/>
</dbReference>
<dbReference type="SUPFAM" id="SSF117782">
    <property type="entry name" value="YbjQ-like"/>
    <property type="match status" value="1"/>
</dbReference>
<keyword evidence="4" id="KW-1185">Reference proteome</keyword>
<proteinExistence type="inferred from homology"/>
<evidence type="ECO:0000256" key="2">
    <source>
        <dbReference type="HAMAP-Rule" id="MF_00338"/>
    </source>
</evidence>
<dbReference type="HAMAP" id="MF_00338">
    <property type="entry name" value="UPF0145"/>
    <property type="match status" value="1"/>
</dbReference>
<dbReference type="PANTHER" id="PTHR34068">
    <property type="entry name" value="UPF0145 PROTEIN YBJQ"/>
    <property type="match status" value="1"/>
</dbReference>
<comment type="caution">
    <text evidence="3">The sequence shown here is derived from an EMBL/GenBank/DDBJ whole genome shotgun (WGS) entry which is preliminary data.</text>
</comment>
<reference evidence="3 4" key="1">
    <citation type="submission" date="2020-08" db="EMBL/GenBank/DDBJ databases">
        <title>A Genomic Blueprint of the Chicken Gut Microbiome.</title>
        <authorList>
            <person name="Gilroy R."/>
            <person name="Ravi A."/>
            <person name="Getino M."/>
            <person name="Pursley I."/>
            <person name="Horton D.L."/>
            <person name="Alikhan N.-F."/>
            <person name="Baker D."/>
            <person name="Gharbi K."/>
            <person name="Hall N."/>
            <person name="Watson M."/>
            <person name="Adriaenssens E.M."/>
            <person name="Foster-Nyarko E."/>
            <person name="Jarju S."/>
            <person name="Secka A."/>
            <person name="Antonio M."/>
            <person name="Oren A."/>
            <person name="Chaudhuri R."/>
            <person name="La Ragione R.M."/>
            <person name="Hildebrand F."/>
            <person name="Pallen M.J."/>
        </authorList>
    </citation>
    <scope>NUCLEOTIDE SEQUENCE [LARGE SCALE GENOMIC DNA]</scope>
    <source>
        <strain evidence="3 4">Sa2CUA9</strain>
    </source>
</reference>
<dbReference type="InterPro" id="IPR035439">
    <property type="entry name" value="UPF0145_dom_sf"/>
</dbReference>
<evidence type="ECO:0000313" key="3">
    <source>
        <dbReference type="EMBL" id="MBD7980402.1"/>
    </source>
</evidence>
<gene>
    <name evidence="3" type="ORF">H9641_06680</name>
</gene>
<accession>A0ABR8TXA4</accession>
<dbReference type="EMBL" id="JACSQF010000005">
    <property type="protein sequence ID" value="MBD7980402.1"/>
    <property type="molecule type" value="Genomic_DNA"/>
</dbReference>
<name>A0ABR8TXA4_9CELL</name>
<dbReference type="Pfam" id="PF01906">
    <property type="entry name" value="YbjQ_1"/>
    <property type="match status" value="1"/>
</dbReference>
<dbReference type="InterPro" id="IPR002765">
    <property type="entry name" value="UPF0145_YbjQ-like"/>
</dbReference>
<dbReference type="Gene3D" id="3.30.110.70">
    <property type="entry name" value="Hypothetical protein apc22750. Chain B"/>
    <property type="match status" value="1"/>
</dbReference>